<organism evidence="1 2">
    <name type="scientific">Trichinella nativa</name>
    <dbReference type="NCBI Taxonomy" id="6335"/>
    <lineage>
        <taxon>Eukaryota</taxon>
        <taxon>Metazoa</taxon>
        <taxon>Ecdysozoa</taxon>
        <taxon>Nematoda</taxon>
        <taxon>Enoplea</taxon>
        <taxon>Dorylaimia</taxon>
        <taxon>Trichinellida</taxon>
        <taxon>Trichinellidae</taxon>
        <taxon>Trichinella</taxon>
    </lineage>
</organism>
<protein>
    <submittedName>
        <fullName evidence="1">Uncharacterized protein</fullName>
    </submittedName>
</protein>
<accession>A0A0V1KIG6</accession>
<evidence type="ECO:0000313" key="1">
    <source>
        <dbReference type="EMBL" id="KRZ46661.1"/>
    </source>
</evidence>
<evidence type="ECO:0000313" key="2">
    <source>
        <dbReference type="Proteomes" id="UP000054721"/>
    </source>
</evidence>
<keyword evidence="2" id="KW-1185">Reference proteome</keyword>
<comment type="caution">
    <text evidence="1">The sequence shown here is derived from an EMBL/GenBank/DDBJ whole genome shotgun (WGS) entry which is preliminary data.</text>
</comment>
<sequence length="33" mass="3688">MQRLMEGPTCTVFLIIEYALKRAAGPQSCSLIF</sequence>
<dbReference type="EMBL" id="JYDW01002590">
    <property type="protein sequence ID" value="KRZ46661.1"/>
    <property type="molecule type" value="Genomic_DNA"/>
</dbReference>
<dbReference type="AlphaFoldDB" id="A0A0V1KIG6"/>
<proteinExistence type="predicted"/>
<dbReference type="Proteomes" id="UP000054721">
    <property type="component" value="Unassembled WGS sequence"/>
</dbReference>
<reference evidence="1 2" key="1">
    <citation type="submission" date="2015-05" db="EMBL/GenBank/DDBJ databases">
        <title>Evolution of Trichinella species and genotypes.</title>
        <authorList>
            <person name="Korhonen P.K."/>
            <person name="Edoardo P."/>
            <person name="Giuseppe L.R."/>
            <person name="Gasser R.B."/>
        </authorList>
    </citation>
    <scope>NUCLEOTIDE SEQUENCE [LARGE SCALE GENOMIC DNA]</scope>
    <source>
        <strain evidence="1">ISS10</strain>
    </source>
</reference>
<name>A0A0V1KIG6_9BILA</name>
<gene>
    <name evidence="1" type="ORF">T02_3393</name>
</gene>